<reference evidence="2 3" key="1">
    <citation type="submission" date="2019-03" db="EMBL/GenBank/DDBJ databases">
        <title>Draft Genome Sequence of Massilia arenosa sp. nov., a Novel Massilia Species Isolated from a Sandy-loam Maize Soil.</title>
        <authorList>
            <person name="Raths R."/>
            <person name="Peta V."/>
            <person name="Bucking H."/>
        </authorList>
    </citation>
    <scope>NUCLEOTIDE SEQUENCE [LARGE SCALE GENOMIC DNA]</scope>
    <source>
        <strain evidence="2 3">MC02</strain>
    </source>
</reference>
<dbReference type="SUPFAM" id="SSF75304">
    <property type="entry name" value="Amidase signature (AS) enzymes"/>
    <property type="match status" value="1"/>
</dbReference>
<sequence>MERREFIGIGAVLGAAAGAGIAGSAQAAAPAQDALLEAGVAEQQAAMAAGKLTSHALVSKYLARIKAVDKAGPRVNAVIELNPDALKIAADLDRERKAGKVRGPLHGIPVLIKDNIATGDAMATTAGSLALDGVRAKKDAFVAAQLRKAGAVILGKTNLSEWANMRSTRSTSGWSGRGGLTRNPYALDRNTSGSSSGSGAAIAAALATLAVGTETDGSIVSPASTCGIVGIKPTLGLVSRSGIIPIAHSQDTAGPMTRSVADAAALLTALAGTDAADAATAPAAGKATDYTKALDRNALKGKRLGVAREFFGRHNEVNALIERELAVLKAQGAELVDVKIPNNGKYDDSELEVLLYEFKPDLEAYLAEYAPHASVKTMADIIAFNDKHKDRELQYFGQEHLIAANGKGSLQDKAYKDALENDLRYSRAEGIDQVMKEQRLDALVAPTGGLAWLTDFINGDHYGASFSSPAAVAGYPHVTVPAGYVRGLPVGLSFVGDAWSEATLIALAYAYEQATQHRKPPTFPATINA</sequence>
<dbReference type="OrthoDB" id="9811471at2"/>
<dbReference type="InterPro" id="IPR023631">
    <property type="entry name" value="Amidase_dom"/>
</dbReference>
<dbReference type="NCBIfam" id="NF005300">
    <property type="entry name" value="PRK06828.1"/>
    <property type="match status" value="1"/>
</dbReference>
<dbReference type="InterPro" id="IPR036928">
    <property type="entry name" value="AS_sf"/>
</dbReference>
<dbReference type="EC" id="3.5.1.4" evidence="2"/>
<accession>A0A4Y9RTW7</accession>
<evidence type="ECO:0000313" key="2">
    <source>
        <dbReference type="EMBL" id="TFW11701.1"/>
    </source>
</evidence>
<dbReference type="Gene3D" id="3.90.1300.10">
    <property type="entry name" value="Amidase signature (AS) domain"/>
    <property type="match status" value="1"/>
</dbReference>
<organism evidence="2 3">
    <name type="scientific">Zemynaea arenosa</name>
    <dbReference type="NCBI Taxonomy" id="2561931"/>
    <lineage>
        <taxon>Bacteria</taxon>
        <taxon>Pseudomonadati</taxon>
        <taxon>Pseudomonadota</taxon>
        <taxon>Betaproteobacteria</taxon>
        <taxon>Burkholderiales</taxon>
        <taxon>Oxalobacteraceae</taxon>
        <taxon>Telluria group</taxon>
        <taxon>Zemynaea</taxon>
    </lineage>
</organism>
<feature type="domain" description="Amidase" evidence="1">
    <location>
        <begin position="57"/>
        <end position="504"/>
    </location>
</feature>
<keyword evidence="3" id="KW-1185">Reference proteome</keyword>
<protein>
    <submittedName>
        <fullName evidence="2">Amidase</fullName>
        <ecNumber evidence="2">3.5.1.4</ecNumber>
    </submittedName>
</protein>
<dbReference type="PANTHER" id="PTHR42678">
    <property type="entry name" value="AMIDASE"/>
    <property type="match status" value="1"/>
</dbReference>
<dbReference type="InterPro" id="IPR006311">
    <property type="entry name" value="TAT_signal"/>
</dbReference>
<dbReference type="NCBIfam" id="NF006006">
    <property type="entry name" value="PRK08137.1"/>
    <property type="match status" value="1"/>
</dbReference>
<keyword evidence="2" id="KW-0378">Hydrolase</keyword>
<dbReference type="GO" id="GO:0004040">
    <property type="term" value="F:amidase activity"/>
    <property type="evidence" value="ECO:0007669"/>
    <property type="project" value="UniProtKB-EC"/>
</dbReference>
<dbReference type="AlphaFoldDB" id="A0A4Y9RTW7"/>
<dbReference type="PROSITE" id="PS51318">
    <property type="entry name" value="TAT"/>
    <property type="match status" value="1"/>
</dbReference>
<comment type="caution">
    <text evidence="2">The sequence shown here is derived from an EMBL/GenBank/DDBJ whole genome shotgun (WGS) entry which is preliminary data.</text>
</comment>
<proteinExistence type="predicted"/>
<dbReference type="RefSeq" id="WP_135209109.1">
    <property type="nucleotide sequence ID" value="NZ_SPVF01000254.1"/>
</dbReference>
<dbReference type="Pfam" id="PF01425">
    <property type="entry name" value="Amidase"/>
    <property type="match status" value="1"/>
</dbReference>
<evidence type="ECO:0000313" key="3">
    <source>
        <dbReference type="Proteomes" id="UP000298438"/>
    </source>
</evidence>
<dbReference type="EMBL" id="SPVF01000254">
    <property type="protein sequence ID" value="TFW11701.1"/>
    <property type="molecule type" value="Genomic_DNA"/>
</dbReference>
<gene>
    <name evidence="2" type="ORF">E4L96_20670</name>
</gene>
<evidence type="ECO:0000259" key="1">
    <source>
        <dbReference type="Pfam" id="PF01425"/>
    </source>
</evidence>
<dbReference type="Proteomes" id="UP000298438">
    <property type="component" value="Unassembled WGS sequence"/>
</dbReference>
<dbReference type="PANTHER" id="PTHR42678:SF34">
    <property type="entry name" value="OS04G0183300 PROTEIN"/>
    <property type="match status" value="1"/>
</dbReference>
<name>A0A4Y9RTW7_9BURK</name>